<dbReference type="HOGENOM" id="CLU_033227_1_0_10"/>
<dbReference type="InterPro" id="IPR008302">
    <property type="entry name" value="NamZ"/>
</dbReference>
<dbReference type="Pfam" id="PF20732">
    <property type="entry name" value="NamZ_C"/>
    <property type="match status" value="1"/>
</dbReference>
<keyword evidence="1" id="KW-0812">Transmembrane</keyword>
<dbReference type="PANTHER" id="PTHR42915">
    <property type="entry name" value="HYPOTHETICAL 460 KDA PROTEIN IN FEUA-SIGW INTERGENIC REGION [PRECURSOR]"/>
    <property type="match status" value="1"/>
</dbReference>
<feature type="domain" description="Peptidoglycan beta-N-acetylmuramidase NamZ C-terminal" evidence="3">
    <location>
        <begin position="326"/>
        <end position="470"/>
    </location>
</feature>
<evidence type="ECO:0000259" key="2">
    <source>
        <dbReference type="Pfam" id="PF07075"/>
    </source>
</evidence>
<dbReference type="AntiFam" id="ANF00010">
    <property type="entry name" value="tRNA translation"/>
</dbReference>
<dbReference type="InterPro" id="IPR048502">
    <property type="entry name" value="NamZ_N"/>
</dbReference>
<dbReference type="KEGG" id="plt:Plut_1185"/>
<feature type="transmembrane region" description="Helical" evidence="1">
    <location>
        <begin position="71"/>
        <end position="91"/>
    </location>
</feature>
<name>Q3B3N4_CHLL3</name>
<keyword evidence="1" id="KW-0472">Membrane</keyword>
<dbReference type="InterPro" id="IPR048503">
    <property type="entry name" value="NamZ_C"/>
</dbReference>
<dbReference type="Gene3D" id="3.90.1150.140">
    <property type="match status" value="1"/>
</dbReference>
<feature type="domain" description="Peptidoglycan beta-N-acetylmuramidase NamZ N-terminal" evidence="2">
    <location>
        <begin position="122"/>
        <end position="322"/>
    </location>
</feature>
<dbReference type="Gene3D" id="3.40.50.12170">
    <property type="entry name" value="Uncharacterised protein PF07075, DUF1343"/>
    <property type="match status" value="1"/>
</dbReference>
<evidence type="ECO:0000313" key="4">
    <source>
        <dbReference type="EMBL" id="ABB24047.1"/>
    </source>
</evidence>
<dbReference type="Proteomes" id="UP000002709">
    <property type="component" value="Chromosome"/>
</dbReference>
<keyword evidence="1" id="KW-1133">Transmembrane helix</keyword>
<dbReference type="Pfam" id="PF07075">
    <property type="entry name" value="NamZ_N"/>
    <property type="match status" value="1"/>
</dbReference>
<organism evidence="4 5">
    <name type="scientific">Chlorobium luteolum (strain DSM 273 / BCRC 81028 / 2530)</name>
    <name type="common">Pelodictyon luteolum</name>
    <dbReference type="NCBI Taxonomy" id="319225"/>
    <lineage>
        <taxon>Bacteria</taxon>
        <taxon>Pseudomonadati</taxon>
        <taxon>Chlorobiota</taxon>
        <taxon>Chlorobiia</taxon>
        <taxon>Chlorobiales</taxon>
        <taxon>Chlorobiaceae</taxon>
        <taxon>Chlorobium/Pelodictyon group</taxon>
        <taxon>Pelodictyon</taxon>
    </lineage>
</organism>
<evidence type="ECO:0008006" key="6">
    <source>
        <dbReference type="Google" id="ProtNLM"/>
    </source>
</evidence>
<dbReference type="EMBL" id="CP000096">
    <property type="protein sequence ID" value="ABB24047.1"/>
    <property type="molecule type" value="Genomic_DNA"/>
</dbReference>
<evidence type="ECO:0000313" key="5">
    <source>
        <dbReference type="Proteomes" id="UP000002709"/>
    </source>
</evidence>
<gene>
    <name evidence="4" type="ordered locus">Plut_1185</name>
</gene>
<dbReference type="GO" id="GO:0033922">
    <property type="term" value="F:peptidoglycan beta-N-acetylmuramidase activity"/>
    <property type="evidence" value="ECO:0007669"/>
    <property type="project" value="InterPro"/>
</dbReference>
<dbReference type="AlphaFoldDB" id="Q3B3N4"/>
<dbReference type="STRING" id="319225.Plut_1185"/>
<accession>Q3B3N4</accession>
<evidence type="ECO:0000256" key="1">
    <source>
        <dbReference type="SAM" id="Phobius"/>
    </source>
</evidence>
<dbReference type="eggNOG" id="COG3876">
    <property type="taxonomic scope" value="Bacteria"/>
</dbReference>
<keyword evidence="5" id="KW-1185">Reference proteome</keyword>
<dbReference type="PANTHER" id="PTHR42915:SF1">
    <property type="entry name" value="PEPTIDOGLYCAN BETA-N-ACETYLMURAMIDASE NAMZ"/>
    <property type="match status" value="1"/>
</dbReference>
<sequence>MIRDSVHCAYKHRGVEQLVARRAHNPKVAGSSPVPTTKQKPVLIRGTGFSRFPRWGSRSSWFPPAFLPARFFPFIITSLIIALFLVPGSLIQWARAEAGERLLSGIDSLEVTGCSDLKGLRVGLITNAAARTKSGEQGYRMMLRQGVLLRYLLSPEHGFALDVEAGEKAGGAVLSGSLPVHSLYGASRRPDPSLLREVDILVFDLQDVGVRCYTYISTMKYAMEACSEAGISFMVLDRPNPISPLGRGGFMLEPASTSFVGSLDVPFLHAMTVGEIALFIKKRYCPDLSLRVVKMSGWDRGRFGDQFPGYSFRSPSPNIRSVDGAILYPATVFLEATNVSEGRGTGHPFMQFGAPFIDGEQLALRLNLYALPGVRFKAVRFVPNSSKFKGERCGGVRLQVTDRDVFDPFMTASVILSLLHNRYPQELGIDRQRTFFDRLAGTPRFREMITSGMTPRDIVAESRREAEGFRPLLLYP</sequence>
<protein>
    <recommendedName>
        <fullName evidence="6">DUF1343 domain-containing protein</fullName>
    </recommendedName>
</protein>
<reference evidence="5" key="1">
    <citation type="submission" date="2005-08" db="EMBL/GenBank/DDBJ databases">
        <title>Complete sequence of Pelodictyon luteolum DSM 273.</title>
        <authorList>
            <consortium name="US DOE Joint Genome Institute"/>
            <person name="Copeland A."/>
            <person name="Lucas S."/>
            <person name="Lapidus A."/>
            <person name="Barry K."/>
            <person name="Detter J.C."/>
            <person name="Glavina T."/>
            <person name="Hammon N."/>
            <person name="Israni S."/>
            <person name="Pitluck S."/>
            <person name="Bryant D."/>
            <person name="Schmutz J."/>
            <person name="Larimer F."/>
            <person name="Land M."/>
            <person name="Kyrpides N."/>
            <person name="Ivanova N."/>
            <person name="Richardson P."/>
        </authorList>
    </citation>
    <scope>NUCLEOTIDE SEQUENCE [LARGE SCALE GENOMIC DNA]</scope>
    <source>
        <strain evidence="5">DSM 273 / BCRC 81028 / 2530</strain>
    </source>
</reference>
<evidence type="ECO:0000259" key="3">
    <source>
        <dbReference type="Pfam" id="PF20732"/>
    </source>
</evidence>
<proteinExistence type="predicted"/>